<accession>A0A0C9SW05</accession>
<dbReference type="EMBL" id="KN832578">
    <property type="protein sequence ID" value="KII83395.1"/>
    <property type="molecule type" value="Genomic_DNA"/>
</dbReference>
<name>A0A0C9SW05_PLICR</name>
<gene>
    <name evidence="1" type="ORF">PLICRDRAFT_451987</name>
</gene>
<reference evidence="1 2" key="1">
    <citation type="submission" date="2014-06" db="EMBL/GenBank/DDBJ databases">
        <title>Evolutionary Origins and Diversification of the Mycorrhizal Mutualists.</title>
        <authorList>
            <consortium name="DOE Joint Genome Institute"/>
            <consortium name="Mycorrhizal Genomics Consortium"/>
            <person name="Kohler A."/>
            <person name="Kuo A."/>
            <person name="Nagy L.G."/>
            <person name="Floudas D."/>
            <person name="Copeland A."/>
            <person name="Barry K.W."/>
            <person name="Cichocki N."/>
            <person name="Veneault-Fourrey C."/>
            <person name="LaButti K."/>
            <person name="Lindquist E.A."/>
            <person name="Lipzen A."/>
            <person name="Lundell T."/>
            <person name="Morin E."/>
            <person name="Murat C."/>
            <person name="Riley R."/>
            <person name="Ohm R."/>
            <person name="Sun H."/>
            <person name="Tunlid A."/>
            <person name="Henrissat B."/>
            <person name="Grigoriev I.V."/>
            <person name="Hibbett D.S."/>
            <person name="Martin F."/>
        </authorList>
    </citation>
    <scope>NUCLEOTIDE SEQUENCE [LARGE SCALE GENOMIC DNA]</scope>
    <source>
        <strain evidence="1 2">FD-325 SS-3</strain>
    </source>
</reference>
<evidence type="ECO:0000313" key="1">
    <source>
        <dbReference type="EMBL" id="KII83395.1"/>
    </source>
</evidence>
<sequence>MDVAIDAPVRLQATSSTPISSKAAQSRVEHFLAHFGARCTPSNAITVQLRKLRDSLQEEQQQLKR</sequence>
<dbReference type="Proteomes" id="UP000053263">
    <property type="component" value="Unassembled WGS sequence"/>
</dbReference>
<proteinExistence type="predicted"/>
<dbReference type="OrthoDB" id="3017409at2759"/>
<keyword evidence="2" id="KW-1185">Reference proteome</keyword>
<organism evidence="1 2">
    <name type="scientific">Plicaturopsis crispa FD-325 SS-3</name>
    <dbReference type="NCBI Taxonomy" id="944288"/>
    <lineage>
        <taxon>Eukaryota</taxon>
        <taxon>Fungi</taxon>
        <taxon>Dikarya</taxon>
        <taxon>Basidiomycota</taxon>
        <taxon>Agaricomycotina</taxon>
        <taxon>Agaricomycetes</taxon>
        <taxon>Agaricomycetidae</taxon>
        <taxon>Amylocorticiales</taxon>
        <taxon>Amylocorticiaceae</taxon>
        <taxon>Plicatura</taxon>
        <taxon>Plicaturopsis crispa</taxon>
    </lineage>
</organism>
<dbReference type="AlphaFoldDB" id="A0A0C9SW05"/>
<dbReference type="HOGENOM" id="CLU_184662_0_0_1"/>
<evidence type="ECO:0000313" key="2">
    <source>
        <dbReference type="Proteomes" id="UP000053263"/>
    </source>
</evidence>
<protein>
    <submittedName>
        <fullName evidence="1">Uncharacterized protein</fullName>
    </submittedName>
</protein>